<dbReference type="Proteomes" id="UP000283530">
    <property type="component" value="Unassembled WGS sequence"/>
</dbReference>
<dbReference type="PANTHER" id="PTHR45763">
    <property type="entry name" value="HYDROLASE, ALPHA/BETA FOLD FAMILY PROTEIN, EXPRESSED-RELATED"/>
    <property type="match status" value="1"/>
</dbReference>
<protein>
    <submittedName>
        <fullName evidence="1">Uncharacterized protein</fullName>
    </submittedName>
</protein>
<proteinExistence type="predicted"/>
<gene>
    <name evidence="1" type="ORF">CKAN_01105800</name>
</gene>
<dbReference type="PANTHER" id="PTHR45763:SF51">
    <property type="entry name" value="ALPHA_BETA-HYDROLASES SUPERFAMILY PROTEIN"/>
    <property type="match status" value="1"/>
</dbReference>
<dbReference type="OrthoDB" id="294702at2759"/>
<evidence type="ECO:0000313" key="1">
    <source>
        <dbReference type="EMBL" id="RWR82342.1"/>
    </source>
</evidence>
<evidence type="ECO:0000313" key="2">
    <source>
        <dbReference type="Proteomes" id="UP000283530"/>
    </source>
</evidence>
<accession>A0A3S3MEX2</accession>
<comment type="caution">
    <text evidence="1">The sequence shown here is derived from an EMBL/GenBank/DDBJ whole genome shotgun (WGS) entry which is preliminary data.</text>
</comment>
<organism evidence="1 2">
    <name type="scientific">Cinnamomum micranthum f. kanehirae</name>
    <dbReference type="NCBI Taxonomy" id="337451"/>
    <lineage>
        <taxon>Eukaryota</taxon>
        <taxon>Viridiplantae</taxon>
        <taxon>Streptophyta</taxon>
        <taxon>Embryophyta</taxon>
        <taxon>Tracheophyta</taxon>
        <taxon>Spermatophyta</taxon>
        <taxon>Magnoliopsida</taxon>
        <taxon>Magnoliidae</taxon>
        <taxon>Laurales</taxon>
        <taxon>Lauraceae</taxon>
        <taxon>Cinnamomum</taxon>
    </lineage>
</organism>
<reference evidence="1 2" key="1">
    <citation type="journal article" date="2019" name="Nat. Plants">
        <title>Stout camphor tree genome fills gaps in understanding of flowering plant genome evolution.</title>
        <authorList>
            <person name="Chaw S.M."/>
            <person name="Liu Y.C."/>
            <person name="Wu Y.W."/>
            <person name="Wang H.Y."/>
            <person name="Lin C.I."/>
            <person name="Wu C.S."/>
            <person name="Ke H.M."/>
            <person name="Chang L.Y."/>
            <person name="Hsu C.Y."/>
            <person name="Yang H.T."/>
            <person name="Sudianto E."/>
            <person name="Hsu M.H."/>
            <person name="Wu K.P."/>
            <person name="Wang L.N."/>
            <person name="Leebens-Mack J.H."/>
            <person name="Tsai I.J."/>
        </authorList>
    </citation>
    <scope>NUCLEOTIDE SEQUENCE [LARGE SCALE GENOMIC DNA]</scope>
    <source>
        <strain evidence="2">cv. Chaw 1501</strain>
        <tissue evidence="1">Young leaves</tissue>
    </source>
</reference>
<dbReference type="AlphaFoldDB" id="A0A3S3MEX2"/>
<dbReference type="EMBL" id="QPKB01000004">
    <property type="protein sequence ID" value="RWR82342.1"/>
    <property type="molecule type" value="Genomic_DNA"/>
</dbReference>
<name>A0A3S3MEX2_9MAGN</name>
<sequence length="88" mass="9785">MPFDGFSRQFIHPLKHSRIQAIYPGPIYALKDVKGSPNGPPVTATKVRLRDGRHLAYNESGVPKEKAKYKVVVLHGMGDSREFIIPAS</sequence>
<dbReference type="STRING" id="337451.A0A3S3MEX2"/>
<keyword evidence="2" id="KW-1185">Reference proteome</keyword>